<keyword evidence="2" id="KW-0472">Membrane</keyword>
<evidence type="ECO:0000256" key="5">
    <source>
        <dbReference type="SAM" id="MobiDB-lite"/>
    </source>
</evidence>
<evidence type="ECO:0000256" key="6">
    <source>
        <dbReference type="SAM" id="SignalP"/>
    </source>
</evidence>
<sequence>MSPCLPAIAVVMLLACSACGPAAPPTDPARPATPQASEGSSPAAPVDSSFSADPTKGESQRYECDDGSVVRVTYGDEEQARIELPGGPTISLPKAQSASKGAGDVFVGETISLQRNGDELQVVRTAGNTLRCRAAAVTE</sequence>
<protein>
    <submittedName>
        <fullName evidence="8">MliC family protein</fullName>
    </submittedName>
</protein>
<feature type="signal peptide" evidence="6">
    <location>
        <begin position="1"/>
        <end position="22"/>
    </location>
</feature>
<dbReference type="Proteomes" id="UP001595724">
    <property type="component" value="Unassembled WGS sequence"/>
</dbReference>
<dbReference type="RefSeq" id="WP_386705511.1">
    <property type="nucleotide sequence ID" value="NZ_JBHRYF010000001.1"/>
</dbReference>
<proteinExistence type="predicted"/>
<dbReference type="InterPro" id="IPR036328">
    <property type="entry name" value="MliC_sf"/>
</dbReference>
<evidence type="ECO:0000256" key="3">
    <source>
        <dbReference type="ARBA" id="ARBA00023139"/>
    </source>
</evidence>
<organism evidence="8 9">
    <name type="scientific">Luteimonas notoginsengisoli</name>
    <dbReference type="NCBI Taxonomy" id="1578200"/>
    <lineage>
        <taxon>Bacteria</taxon>
        <taxon>Pseudomonadati</taxon>
        <taxon>Pseudomonadota</taxon>
        <taxon>Gammaproteobacteria</taxon>
        <taxon>Lysobacterales</taxon>
        <taxon>Lysobacteraceae</taxon>
        <taxon>Luteimonas</taxon>
    </lineage>
</organism>
<keyword evidence="3" id="KW-0564">Palmitate</keyword>
<dbReference type="InterPro" id="IPR018660">
    <property type="entry name" value="MliC"/>
</dbReference>
<dbReference type="Gene3D" id="2.40.128.200">
    <property type="match status" value="1"/>
</dbReference>
<keyword evidence="1 6" id="KW-0732">Signal</keyword>
<dbReference type="Pfam" id="PF09864">
    <property type="entry name" value="MliC"/>
    <property type="match status" value="1"/>
</dbReference>
<feature type="chain" id="PRO_5045180262" evidence="6">
    <location>
        <begin position="23"/>
        <end position="139"/>
    </location>
</feature>
<dbReference type="SUPFAM" id="SSF141488">
    <property type="entry name" value="YdhA-like"/>
    <property type="match status" value="1"/>
</dbReference>
<dbReference type="EMBL" id="JBHRYF010000001">
    <property type="protein sequence ID" value="MFC3658764.1"/>
    <property type="molecule type" value="Genomic_DNA"/>
</dbReference>
<evidence type="ECO:0000256" key="1">
    <source>
        <dbReference type="ARBA" id="ARBA00022729"/>
    </source>
</evidence>
<comment type="caution">
    <text evidence="8">The sequence shown here is derived from an EMBL/GenBank/DDBJ whole genome shotgun (WGS) entry which is preliminary data.</text>
</comment>
<keyword evidence="4" id="KW-0449">Lipoprotein</keyword>
<evidence type="ECO:0000256" key="2">
    <source>
        <dbReference type="ARBA" id="ARBA00023136"/>
    </source>
</evidence>
<keyword evidence="9" id="KW-1185">Reference proteome</keyword>
<evidence type="ECO:0000259" key="7">
    <source>
        <dbReference type="Pfam" id="PF09864"/>
    </source>
</evidence>
<evidence type="ECO:0000313" key="8">
    <source>
        <dbReference type="EMBL" id="MFC3658764.1"/>
    </source>
</evidence>
<accession>A0ABV7UPA8</accession>
<gene>
    <name evidence="8" type="ORF">ACFOM9_01565</name>
</gene>
<name>A0ABV7UPA8_9GAMM</name>
<reference evidence="9" key="1">
    <citation type="journal article" date="2019" name="Int. J. Syst. Evol. Microbiol.">
        <title>The Global Catalogue of Microorganisms (GCM) 10K type strain sequencing project: providing services to taxonomists for standard genome sequencing and annotation.</title>
        <authorList>
            <consortium name="The Broad Institute Genomics Platform"/>
            <consortium name="The Broad Institute Genome Sequencing Center for Infectious Disease"/>
            <person name="Wu L."/>
            <person name="Ma J."/>
        </authorList>
    </citation>
    <scope>NUCLEOTIDE SEQUENCE [LARGE SCALE GENOMIC DNA]</scope>
    <source>
        <strain evidence="9">KCTC 42211</strain>
    </source>
</reference>
<feature type="region of interest" description="Disordered" evidence="5">
    <location>
        <begin position="22"/>
        <end position="63"/>
    </location>
</feature>
<evidence type="ECO:0000313" key="9">
    <source>
        <dbReference type="Proteomes" id="UP001595724"/>
    </source>
</evidence>
<feature type="domain" description="C-type lysozyme inhibitor" evidence="7">
    <location>
        <begin position="62"/>
        <end position="99"/>
    </location>
</feature>
<evidence type="ECO:0000256" key="4">
    <source>
        <dbReference type="ARBA" id="ARBA00023288"/>
    </source>
</evidence>